<proteinExistence type="predicted"/>
<evidence type="ECO:0000313" key="1">
    <source>
        <dbReference type="EMBL" id="MXU86701.1"/>
    </source>
</evidence>
<dbReference type="EMBL" id="GIFC01004618">
    <property type="protein sequence ID" value="MXU86701.1"/>
    <property type="molecule type" value="Transcribed_RNA"/>
</dbReference>
<sequence length="92" mass="10904">MLLISAWRDTYPAAAAMFLKIFSCMQVALTAQVFHPLIWTKQCHHCHSQRAPTKFTNFHATLIRAKVKFDIFFWSDLWVPTNIKLEPYQDRY</sequence>
<protein>
    <submittedName>
        <fullName evidence="1">Putative secreted protein</fullName>
    </submittedName>
</protein>
<reference evidence="1" key="1">
    <citation type="submission" date="2019-12" db="EMBL/GenBank/DDBJ databases">
        <title>An insight into the sialome of adult female Ixodes ricinus ticks feeding for 6 days.</title>
        <authorList>
            <person name="Perner J."/>
            <person name="Ribeiro J.M.C."/>
        </authorList>
    </citation>
    <scope>NUCLEOTIDE SEQUENCE</scope>
    <source>
        <strain evidence="1">Semi-engorged</strain>
        <tissue evidence="1">Salivary glands</tissue>
    </source>
</reference>
<name>A0A6B0U8E8_IXORI</name>
<dbReference type="AlphaFoldDB" id="A0A6B0U8E8"/>
<organism evidence="1">
    <name type="scientific">Ixodes ricinus</name>
    <name type="common">Common tick</name>
    <name type="synonym">Acarus ricinus</name>
    <dbReference type="NCBI Taxonomy" id="34613"/>
    <lineage>
        <taxon>Eukaryota</taxon>
        <taxon>Metazoa</taxon>
        <taxon>Ecdysozoa</taxon>
        <taxon>Arthropoda</taxon>
        <taxon>Chelicerata</taxon>
        <taxon>Arachnida</taxon>
        <taxon>Acari</taxon>
        <taxon>Parasitiformes</taxon>
        <taxon>Ixodida</taxon>
        <taxon>Ixodoidea</taxon>
        <taxon>Ixodidae</taxon>
        <taxon>Ixodinae</taxon>
        <taxon>Ixodes</taxon>
    </lineage>
</organism>
<accession>A0A6B0U8E8</accession>